<keyword evidence="3" id="KW-1185">Reference proteome</keyword>
<dbReference type="EMBL" id="BQKI01000018">
    <property type="protein sequence ID" value="GJN10778.1"/>
    <property type="molecule type" value="Genomic_DNA"/>
</dbReference>
<feature type="region of interest" description="Disordered" evidence="1">
    <location>
        <begin position="121"/>
        <end position="153"/>
    </location>
</feature>
<comment type="caution">
    <text evidence="2">The sequence shown here is derived from an EMBL/GenBank/DDBJ whole genome shotgun (WGS) entry which is preliminary data.</text>
</comment>
<accession>A0AAV5DKH7</accession>
<proteinExistence type="predicted"/>
<evidence type="ECO:0000256" key="1">
    <source>
        <dbReference type="SAM" id="MobiDB-lite"/>
    </source>
</evidence>
<protein>
    <submittedName>
        <fullName evidence="2">Uncharacterized protein</fullName>
    </submittedName>
</protein>
<dbReference type="Proteomes" id="UP001054889">
    <property type="component" value="Unassembled WGS sequence"/>
</dbReference>
<dbReference type="AlphaFoldDB" id="A0AAV5DKH7"/>
<evidence type="ECO:0000313" key="2">
    <source>
        <dbReference type="EMBL" id="GJN10778.1"/>
    </source>
</evidence>
<name>A0AAV5DKH7_ELECO</name>
<organism evidence="2 3">
    <name type="scientific">Eleusine coracana subsp. coracana</name>
    <dbReference type="NCBI Taxonomy" id="191504"/>
    <lineage>
        <taxon>Eukaryota</taxon>
        <taxon>Viridiplantae</taxon>
        <taxon>Streptophyta</taxon>
        <taxon>Embryophyta</taxon>
        <taxon>Tracheophyta</taxon>
        <taxon>Spermatophyta</taxon>
        <taxon>Magnoliopsida</taxon>
        <taxon>Liliopsida</taxon>
        <taxon>Poales</taxon>
        <taxon>Poaceae</taxon>
        <taxon>PACMAD clade</taxon>
        <taxon>Chloridoideae</taxon>
        <taxon>Cynodonteae</taxon>
        <taxon>Eleusininae</taxon>
        <taxon>Eleusine</taxon>
    </lineage>
</organism>
<reference evidence="2" key="2">
    <citation type="submission" date="2021-12" db="EMBL/GenBank/DDBJ databases">
        <title>Resequencing data analysis of finger millet.</title>
        <authorList>
            <person name="Hatakeyama M."/>
            <person name="Aluri S."/>
            <person name="Balachadran M.T."/>
            <person name="Sivarajan S.R."/>
            <person name="Poveda L."/>
            <person name="Shimizu-Inatsugi R."/>
            <person name="Schlapbach R."/>
            <person name="Sreeman S.M."/>
            <person name="Shimizu K.K."/>
        </authorList>
    </citation>
    <scope>NUCLEOTIDE SEQUENCE</scope>
</reference>
<feature type="region of interest" description="Disordered" evidence="1">
    <location>
        <begin position="51"/>
        <end position="86"/>
    </location>
</feature>
<evidence type="ECO:0000313" key="3">
    <source>
        <dbReference type="Proteomes" id="UP001054889"/>
    </source>
</evidence>
<gene>
    <name evidence="2" type="primary">ga28900</name>
    <name evidence="2" type="ORF">PR202_ga28900</name>
</gene>
<sequence>MAEIDSSMEGREMGTSPDLGAMVRSCVPWPSCSAPLRPTLADSLYPAPRAATTTRAGAQDLGRAGIRREPQWRLPPSCPAGSPGVALTMRLLPPRVRRRSSQARAELDCAAVYACFRRGARGKRERGGEEENESGAPAPIGAMLSCSRTRAAD</sequence>
<reference evidence="2" key="1">
    <citation type="journal article" date="2018" name="DNA Res.">
        <title>Multiple hybrid de novo genome assembly of finger millet, an orphan allotetraploid crop.</title>
        <authorList>
            <person name="Hatakeyama M."/>
            <person name="Aluri S."/>
            <person name="Balachadran M.T."/>
            <person name="Sivarajan S.R."/>
            <person name="Patrignani A."/>
            <person name="Gruter S."/>
            <person name="Poveda L."/>
            <person name="Shimizu-Inatsugi R."/>
            <person name="Baeten J."/>
            <person name="Francoijs K.J."/>
            <person name="Nataraja K.N."/>
            <person name="Reddy Y.A.N."/>
            <person name="Phadnis S."/>
            <person name="Ravikumar R.L."/>
            <person name="Schlapbach R."/>
            <person name="Sreeman S.M."/>
            <person name="Shimizu K.K."/>
        </authorList>
    </citation>
    <scope>NUCLEOTIDE SEQUENCE</scope>
</reference>